<comment type="caution">
    <text evidence="1">The sequence shown here is derived from an EMBL/GenBank/DDBJ whole genome shotgun (WGS) entry which is preliminary data.</text>
</comment>
<protein>
    <recommendedName>
        <fullName evidence="3">DUF2946 domain-containing protein</fullName>
    </recommendedName>
</protein>
<sequence length="123" mass="12251">MLSRLRGERLPFVVLGVLALVARLLLLSVGLSGSIGLAEAAPPGTVICTAAGSAGEPARGHDPLHCACGPACLHKAPVSLSGSLAPVLPGPWLIEEPGDAATADLDLPGRAVTARLSRGPPVA</sequence>
<accession>A0ABW9ZK68</accession>
<reference evidence="1 2" key="1">
    <citation type="submission" date="2020-01" db="EMBL/GenBank/DDBJ databases">
        <authorList>
            <person name="Peng S.Y."/>
            <person name="Li J."/>
            <person name="Wang M."/>
            <person name="Wang L."/>
            <person name="Wang C.Q."/>
            <person name="Wang J.R."/>
        </authorList>
    </citation>
    <scope>NUCLEOTIDE SEQUENCE [LARGE SCALE GENOMIC DNA]</scope>
    <source>
        <strain evidence="1 2">XCT-34</strain>
    </source>
</reference>
<dbReference type="Proteomes" id="UP000541347">
    <property type="component" value="Unassembled WGS sequence"/>
</dbReference>
<evidence type="ECO:0008006" key="3">
    <source>
        <dbReference type="Google" id="ProtNLM"/>
    </source>
</evidence>
<dbReference type="RefSeq" id="WP_161676329.1">
    <property type="nucleotide sequence ID" value="NZ_JAABLP010000003.1"/>
</dbReference>
<evidence type="ECO:0000313" key="2">
    <source>
        <dbReference type="Proteomes" id="UP000541347"/>
    </source>
</evidence>
<evidence type="ECO:0000313" key="1">
    <source>
        <dbReference type="EMBL" id="NBN64327.1"/>
    </source>
</evidence>
<keyword evidence="2" id="KW-1185">Reference proteome</keyword>
<gene>
    <name evidence="1" type="ORF">GWI71_11600</name>
</gene>
<name>A0ABW9ZK68_9HYPH</name>
<dbReference type="EMBL" id="JAABLP010000003">
    <property type="protein sequence ID" value="NBN64327.1"/>
    <property type="molecule type" value="Genomic_DNA"/>
</dbReference>
<organism evidence="1 2">
    <name type="scientific">Pannonibacter tanglangensis</name>
    <dbReference type="NCBI Taxonomy" id="2750084"/>
    <lineage>
        <taxon>Bacteria</taxon>
        <taxon>Pseudomonadati</taxon>
        <taxon>Pseudomonadota</taxon>
        <taxon>Alphaproteobacteria</taxon>
        <taxon>Hyphomicrobiales</taxon>
        <taxon>Stappiaceae</taxon>
        <taxon>Pannonibacter</taxon>
    </lineage>
</organism>
<proteinExistence type="predicted"/>